<evidence type="ECO:0000259" key="4">
    <source>
        <dbReference type="PROSITE" id="PS50041"/>
    </source>
</evidence>
<evidence type="ECO:0000313" key="6">
    <source>
        <dbReference type="Proteomes" id="UP001153269"/>
    </source>
</evidence>
<dbReference type="PANTHER" id="PTHR22803">
    <property type="entry name" value="MANNOSE, PHOSPHOLIPASE, LECTIN RECEPTOR RELATED"/>
    <property type="match status" value="1"/>
</dbReference>
<dbReference type="EMBL" id="CADEAL010000669">
    <property type="protein sequence ID" value="CAB1423633.1"/>
    <property type="molecule type" value="Genomic_DNA"/>
</dbReference>
<dbReference type="Gene3D" id="3.10.100.10">
    <property type="entry name" value="Mannose-Binding Protein A, subunit A"/>
    <property type="match status" value="1"/>
</dbReference>
<dbReference type="InterPro" id="IPR033989">
    <property type="entry name" value="CD209-like_CTLD"/>
</dbReference>
<dbReference type="CDD" id="cd03590">
    <property type="entry name" value="CLECT_DC-SIGN_like"/>
    <property type="match status" value="1"/>
</dbReference>
<evidence type="ECO:0000256" key="1">
    <source>
        <dbReference type="ARBA" id="ARBA00022734"/>
    </source>
</evidence>
<comment type="caution">
    <text evidence="5">The sequence shown here is derived from an EMBL/GenBank/DDBJ whole genome shotgun (WGS) entry which is preliminary data.</text>
</comment>
<dbReference type="InterPro" id="IPR001304">
    <property type="entry name" value="C-type_lectin-like"/>
</dbReference>
<dbReference type="SUPFAM" id="SSF56436">
    <property type="entry name" value="C-type lectin-like"/>
    <property type="match status" value="1"/>
</dbReference>
<keyword evidence="1" id="KW-0430">Lectin</keyword>
<keyword evidence="6" id="KW-1185">Reference proteome</keyword>
<dbReference type="InterPro" id="IPR016186">
    <property type="entry name" value="C-type_lectin-like/link_sf"/>
</dbReference>
<gene>
    <name evidence="5" type="ORF">PLEPLA_LOCUS11553</name>
</gene>
<dbReference type="Proteomes" id="UP001153269">
    <property type="component" value="Unassembled WGS sequence"/>
</dbReference>
<accession>A0A9N7YFC2</accession>
<keyword evidence="3" id="KW-1133">Transmembrane helix</keyword>
<keyword evidence="3" id="KW-0472">Membrane</keyword>
<keyword evidence="2" id="KW-0175">Coiled coil</keyword>
<organism evidence="5 6">
    <name type="scientific">Pleuronectes platessa</name>
    <name type="common">European plaice</name>
    <dbReference type="NCBI Taxonomy" id="8262"/>
    <lineage>
        <taxon>Eukaryota</taxon>
        <taxon>Metazoa</taxon>
        <taxon>Chordata</taxon>
        <taxon>Craniata</taxon>
        <taxon>Vertebrata</taxon>
        <taxon>Euteleostomi</taxon>
        <taxon>Actinopterygii</taxon>
        <taxon>Neopterygii</taxon>
        <taxon>Teleostei</taxon>
        <taxon>Neoteleostei</taxon>
        <taxon>Acanthomorphata</taxon>
        <taxon>Carangaria</taxon>
        <taxon>Pleuronectiformes</taxon>
        <taxon>Pleuronectoidei</taxon>
        <taxon>Pleuronectidae</taxon>
        <taxon>Pleuronectes</taxon>
    </lineage>
</organism>
<dbReference type="GO" id="GO:0030246">
    <property type="term" value="F:carbohydrate binding"/>
    <property type="evidence" value="ECO:0007669"/>
    <property type="project" value="UniProtKB-KW"/>
</dbReference>
<feature type="transmembrane region" description="Helical" evidence="3">
    <location>
        <begin position="344"/>
        <end position="364"/>
    </location>
</feature>
<keyword evidence="3" id="KW-0812">Transmembrane</keyword>
<name>A0A9N7YFC2_PLEPL</name>
<dbReference type="SMART" id="SM00034">
    <property type="entry name" value="CLECT"/>
    <property type="match status" value="1"/>
</dbReference>
<protein>
    <recommendedName>
        <fullName evidence="4">C-type lectin domain-containing protein</fullName>
    </recommendedName>
</protein>
<dbReference type="InterPro" id="IPR050111">
    <property type="entry name" value="C-type_lectin/snaclec_domain"/>
</dbReference>
<dbReference type="Pfam" id="PF00059">
    <property type="entry name" value="Lectin_C"/>
    <property type="match status" value="1"/>
</dbReference>
<evidence type="ECO:0000256" key="2">
    <source>
        <dbReference type="SAM" id="Coils"/>
    </source>
</evidence>
<dbReference type="AlphaFoldDB" id="A0A9N7YFC2"/>
<dbReference type="PROSITE" id="PS50041">
    <property type="entry name" value="C_TYPE_LECTIN_2"/>
    <property type="match status" value="1"/>
</dbReference>
<evidence type="ECO:0000313" key="5">
    <source>
        <dbReference type="EMBL" id="CAB1423633.1"/>
    </source>
</evidence>
<feature type="domain" description="C-type lectin" evidence="4">
    <location>
        <begin position="172"/>
        <end position="275"/>
    </location>
</feature>
<feature type="transmembrane region" description="Helical" evidence="3">
    <location>
        <begin position="75"/>
        <end position="98"/>
    </location>
</feature>
<proteinExistence type="predicted"/>
<evidence type="ECO:0000256" key="3">
    <source>
        <dbReference type="SAM" id="Phobius"/>
    </source>
</evidence>
<sequence length="426" mass="48079">MSYTHLVLAQETSNSGEEADGNADVCKITDDVNIYDNYLPPGSTPLELQDSTTEEPQKAISVNVPSGGRKLLSPAAMFLLLLCLLFLAGVIVMVVLLIQDKGLNADLTRARDELQTSNGDMKSLNDNLTQKTDQLEKENYHLKAIESNLTTEIKKLEQQLERSRCPVDWIRFGSSCYLFSTLEKNWTESKSFCEDREAQLVIISSEQEQNFICSFGKDVLIGLTDEEKEGDWKWVNGSLAIQTYWRNKQPDNFKGSEDCVVLLHSSKLWNDIRCEHVYADPDIIKKVRFAQDVKDNIVDIYVSAESLRVYENPWVEDTPEPAEAQQRAMSVISESSGQSRHIRASIFLALACLLLLAGIIVIGVQKRDQLAAVRADLGKTIEQLTANNTILGRERDALWRFCRKKRNLSKCRQLLLQNNPGTEDDD</sequence>
<feature type="coiled-coil region" evidence="2">
    <location>
        <begin position="107"/>
        <end position="162"/>
    </location>
</feature>
<dbReference type="InterPro" id="IPR016187">
    <property type="entry name" value="CTDL_fold"/>
</dbReference>
<reference evidence="5" key="1">
    <citation type="submission" date="2020-03" db="EMBL/GenBank/DDBJ databases">
        <authorList>
            <person name="Weist P."/>
        </authorList>
    </citation>
    <scope>NUCLEOTIDE SEQUENCE</scope>
</reference>